<dbReference type="PROSITE" id="PS50995">
    <property type="entry name" value="HTH_MARR_2"/>
    <property type="match status" value="1"/>
</dbReference>
<dbReference type="Gene3D" id="1.10.10.10">
    <property type="entry name" value="Winged helix-like DNA-binding domain superfamily/Winged helix DNA-binding domain"/>
    <property type="match status" value="1"/>
</dbReference>
<dbReference type="AlphaFoldDB" id="A0A382EXL2"/>
<dbReference type="SUPFAM" id="SSF46785">
    <property type="entry name" value="Winged helix' DNA-binding domain"/>
    <property type="match status" value="1"/>
</dbReference>
<dbReference type="PANTHER" id="PTHR42756">
    <property type="entry name" value="TRANSCRIPTIONAL REGULATOR, MARR"/>
    <property type="match status" value="1"/>
</dbReference>
<protein>
    <recommendedName>
        <fullName evidence="4">HTH marR-type domain-containing protein</fullName>
    </recommendedName>
</protein>
<dbReference type="PANTHER" id="PTHR42756:SF1">
    <property type="entry name" value="TRANSCRIPTIONAL REPRESSOR OF EMRAB OPERON"/>
    <property type="match status" value="1"/>
</dbReference>
<gene>
    <name evidence="5" type="ORF">METZ01_LOCUS208292</name>
</gene>
<keyword evidence="3" id="KW-0804">Transcription</keyword>
<evidence type="ECO:0000313" key="5">
    <source>
        <dbReference type="EMBL" id="SVB55438.1"/>
    </source>
</evidence>
<name>A0A382EXL2_9ZZZZ</name>
<dbReference type="InterPro" id="IPR036388">
    <property type="entry name" value="WH-like_DNA-bd_sf"/>
</dbReference>
<dbReference type="GO" id="GO:0003677">
    <property type="term" value="F:DNA binding"/>
    <property type="evidence" value="ECO:0007669"/>
    <property type="project" value="UniProtKB-KW"/>
</dbReference>
<evidence type="ECO:0000256" key="1">
    <source>
        <dbReference type="ARBA" id="ARBA00023015"/>
    </source>
</evidence>
<evidence type="ECO:0000259" key="4">
    <source>
        <dbReference type="PROSITE" id="PS50995"/>
    </source>
</evidence>
<reference evidence="5" key="1">
    <citation type="submission" date="2018-05" db="EMBL/GenBank/DDBJ databases">
        <authorList>
            <person name="Lanie J.A."/>
            <person name="Ng W.-L."/>
            <person name="Kazmierczak K.M."/>
            <person name="Andrzejewski T.M."/>
            <person name="Davidsen T.M."/>
            <person name="Wayne K.J."/>
            <person name="Tettelin H."/>
            <person name="Glass J.I."/>
            <person name="Rusch D."/>
            <person name="Podicherti R."/>
            <person name="Tsui H.-C.T."/>
            <person name="Winkler M.E."/>
        </authorList>
    </citation>
    <scope>NUCLEOTIDE SEQUENCE</scope>
</reference>
<keyword evidence="1" id="KW-0805">Transcription regulation</keyword>
<evidence type="ECO:0000256" key="3">
    <source>
        <dbReference type="ARBA" id="ARBA00023163"/>
    </source>
</evidence>
<organism evidence="5">
    <name type="scientific">marine metagenome</name>
    <dbReference type="NCBI Taxonomy" id="408172"/>
    <lineage>
        <taxon>unclassified sequences</taxon>
        <taxon>metagenomes</taxon>
        <taxon>ecological metagenomes</taxon>
    </lineage>
</organism>
<accession>A0A382EXL2</accession>
<feature type="domain" description="HTH marR-type" evidence="4">
    <location>
        <begin position="10"/>
        <end position="143"/>
    </location>
</feature>
<dbReference type="EMBL" id="UINC01046876">
    <property type="protein sequence ID" value="SVB55438.1"/>
    <property type="molecule type" value="Genomic_DNA"/>
</dbReference>
<dbReference type="Pfam" id="PF01047">
    <property type="entry name" value="MarR"/>
    <property type="match status" value="1"/>
</dbReference>
<dbReference type="SMART" id="SM00347">
    <property type="entry name" value="HTH_MARR"/>
    <property type="match status" value="1"/>
</dbReference>
<proteinExistence type="predicted"/>
<dbReference type="InterPro" id="IPR000835">
    <property type="entry name" value="HTH_MarR-typ"/>
</dbReference>
<keyword evidence="2" id="KW-0238">DNA-binding</keyword>
<sequence>MNDSEYFDPRDQFGFRLGRLARFWRSRLDEKMRPHGLTQARWVVMIHLRRGGNGFKQKALAKFVGIEGPTLVHILDNLEKQSLIERRQDKVDRRGKTVHLTDEGWRMIEVLDEVVAEVRNENLAGISDADLAHCLTVFENIESHVNDVPGDQPDAV</sequence>
<evidence type="ECO:0000256" key="2">
    <source>
        <dbReference type="ARBA" id="ARBA00023125"/>
    </source>
</evidence>
<dbReference type="InterPro" id="IPR036390">
    <property type="entry name" value="WH_DNA-bd_sf"/>
</dbReference>
<dbReference type="PRINTS" id="PR00598">
    <property type="entry name" value="HTHMARR"/>
</dbReference>
<dbReference type="GO" id="GO:0003700">
    <property type="term" value="F:DNA-binding transcription factor activity"/>
    <property type="evidence" value="ECO:0007669"/>
    <property type="project" value="InterPro"/>
</dbReference>